<feature type="transmembrane region" description="Helical" evidence="1">
    <location>
        <begin position="239"/>
        <end position="259"/>
    </location>
</feature>
<dbReference type="EMBL" id="JH795857">
    <property type="protein sequence ID" value="EJU04980.1"/>
    <property type="molecule type" value="Genomic_DNA"/>
</dbReference>
<feature type="transmembrane region" description="Helical" evidence="1">
    <location>
        <begin position="439"/>
        <end position="457"/>
    </location>
</feature>
<name>M5G9N0_DACPD</name>
<evidence type="ECO:0000313" key="2">
    <source>
        <dbReference type="EMBL" id="EJU04980.1"/>
    </source>
</evidence>
<dbReference type="GeneID" id="63684851"/>
<organism evidence="2 3">
    <name type="scientific">Dacryopinax primogenitus (strain DJM 731)</name>
    <name type="common">Brown rot fungus</name>
    <dbReference type="NCBI Taxonomy" id="1858805"/>
    <lineage>
        <taxon>Eukaryota</taxon>
        <taxon>Fungi</taxon>
        <taxon>Dikarya</taxon>
        <taxon>Basidiomycota</taxon>
        <taxon>Agaricomycotina</taxon>
        <taxon>Dacrymycetes</taxon>
        <taxon>Dacrymycetales</taxon>
        <taxon>Dacrymycetaceae</taxon>
        <taxon>Dacryopinax</taxon>
    </lineage>
</organism>
<keyword evidence="3" id="KW-1185">Reference proteome</keyword>
<dbReference type="HOGENOM" id="CLU_547496_0_0_1"/>
<feature type="transmembrane region" description="Helical" evidence="1">
    <location>
        <begin position="279"/>
        <end position="298"/>
    </location>
</feature>
<keyword evidence="1" id="KW-0472">Membrane</keyword>
<reference evidence="2 3" key="1">
    <citation type="journal article" date="2012" name="Science">
        <title>The Paleozoic origin of enzymatic lignin decomposition reconstructed from 31 fungal genomes.</title>
        <authorList>
            <person name="Floudas D."/>
            <person name="Binder M."/>
            <person name="Riley R."/>
            <person name="Barry K."/>
            <person name="Blanchette R.A."/>
            <person name="Henrissat B."/>
            <person name="Martinez A.T."/>
            <person name="Otillar R."/>
            <person name="Spatafora J.W."/>
            <person name="Yadav J.S."/>
            <person name="Aerts A."/>
            <person name="Benoit I."/>
            <person name="Boyd A."/>
            <person name="Carlson A."/>
            <person name="Copeland A."/>
            <person name="Coutinho P.M."/>
            <person name="de Vries R.P."/>
            <person name="Ferreira P."/>
            <person name="Findley K."/>
            <person name="Foster B."/>
            <person name="Gaskell J."/>
            <person name="Glotzer D."/>
            <person name="Gorecki P."/>
            <person name="Heitman J."/>
            <person name="Hesse C."/>
            <person name="Hori C."/>
            <person name="Igarashi K."/>
            <person name="Jurgens J.A."/>
            <person name="Kallen N."/>
            <person name="Kersten P."/>
            <person name="Kohler A."/>
            <person name="Kuees U."/>
            <person name="Kumar T.K.A."/>
            <person name="Kuo A."/>
            <person name="LaButti K."/>
            <person name="Larrondo L.F."/>
            <person name="Lindquist E."/>
            <person name="Ling A."/>
            <person name="Lombard V."/>
            <person name="Lucas S."/>
            <person name="Lundell T."/>
            <person name="Martin R."/>
            <person name="McLaughlin D.J."/>
            <person name="Morgenstern I."/>
            <person name="Morin E."/>
            <person name="Murat C."/>
            <person name="Nagy L.G."/>
            <person name="Nolan M."/>
            <person name="Ohm R.A."/>
            <person name="Patyshakuliyeva A."/>
            <person name="Rokas A."/>
            <person name="Ruiz-Duenas F.J."/>
            <person name="Sabat G."/>
            <person name="Salamov A."/>
            <person name="Samejima M."/>
            <person name="Schmutz J."/>
            <person name="Slot J.C."/>
            <person name="St John F."/>
            <person name="Stenlid J."/>
            <person name="Sun H."/>
            <person name="Sun S."/>
            <person name="Syed K."/>
            <person name="Tsang A."/>
            <person name="Wiebenga A."/>
            <person name="Young D."/>
            <person name="Pisabarro A."/>
            <person name="Eastwood D.C."/>
            <person name="Martin F."/>
            <person name="Cullen D."/>
            <person name="Grigoriev I.V."/>
            <person name="Hibbett D.S."/>
        </authorList>
    </citation>
    <scope>NUCLEOTIDE SEQUENCE [LARGE SCALE GENOMIC DNA]</scope>
    <source>
        <strain evidence="2 3">DJM-731 SS1</strain>
    </source>
</reference>
<dbReference type="RefSeq" id="XP_040631874.1">
    <property type="nucleotide sequence ID" value="XM_040769789.1"/>
</dbReference>
<accession>M5G9N0</accession>
<evidence type="ECO:0000313" key="3">
    <source>
        <dbReference type="Proteomes" id="UP000030653"/>
    </source>
</evidence>
<dbReference type="Proteomes" id="UP000030653">
    <property type="component" value="Unassembled WGS sequence"/>
</dbReference>
<feature type="transmembrane region" description="Helical" evidence="1">
    <location>
        <begin position="206"/>
        <end position="227"/>
    </location>
</feature>
<dbReference type="OMA" id="ANCEDFT"/>
<keyword evidence="1" id="KW-1133">Transmembrane helix</keyword>
<proteinExistence type="predicted"/>
<gene>
    <name evidence="2" type="ORF">DACRYDRAFT_114283</name>
</gene>
<protein>
    <submittedName>
        <fullName evidence="2">Uncharacterized protein</fullName>
    </submittedName>
</protein>
<feature type="transmembrane region" description="Helical" evidence="1">
    <location>
        <begin position="372"/>
        <end position="393"/>
    </location>
</feature>
<keyword evidence="1" id="KW-0812">Transmembrane</keyword>
<dbReference type="OrthoDB" id="3356491at2759"/>
<feature type="transmembrane region" description="Helical" evidence="1">
    <location>
        <begin position="332"/>
        <end position="352"/>
    </location>
</feature>
<dbReference type="AlphaFoldDB" id="M5G9N0"/>
<evidence type="ECO:0000256" key="1">
    <source>
        <dbReference type="SAM" id="Phobius"/>
    </source>
</evidence>
<sequence>MTTPTTPLLPSANQSASYNTIPVVSSTNGALAGHIPERSLDIPNPESATLSSLCEHFAISPHRSASETALILVALLRTLKRSRELEEGVKGKSTRNTWEAKERVRGISARLEGLVEEVWEMWLKEGDGEAERVLWDSVAPGRYGRVVDFLPLLSVPASFGSHELIQLSFHTTWGTGLHPFFLIAESLSSVSRLLAWMDSFSTPRLLHLHALVLRIGHLLLAIWLALYPSLMPQWGIPEILWTVFTICTSLELPFHPSLFRLLSLLSLLTGLPYPPRPSTLSFLLLLSSIAVSLIAFHLPLHPSPIHLFVNKTVIATSTRFEYLLSRALIPSVLYFLPIVLTSIVGLALALNGDPWHPYLLLRDAFTSPVSPYETRIACLVAVILAIAGYIWLIEFATVELAARGEQRENEEAQRGFVTAMIDYTYLPGRKRRTGYRMPAPLNVLELLAADIPFWALFAFPHRREQAQEWRITAKAVVWRICVGPVVAALSLLYAWEWVLPRIWRRSRAI</sequence>
<feature type="transmembrane region" description="Helical" evidence="1">
    <location>
        <begin position="477"/>
        <end position="499"/>
    </location>
</feature>